<sequence>MESATRLYCSFLLLAVVIICEAYPSIPAAVEQEFKVEGYQKDGDTQTIVLKIVPTNFVERATVLHRKPRQEEEDGGDDDVASTTPFIPAIIPGLTKIFTGLLTGNLNDIIHAPQSTPPTTRRPSVAEAEIETETEAPVRAPVTAAPASQASVGQPLAGSPLVSTQGSVTFDVTEAATTPTSNEDDEDESEGLLEFGRSVLKRNGGGKI</sequence>
<feature type="region of interest" description="Disordered" evidence="1">
    <location>
        <begin position="111"/>
        <end position="208"/>
    </location>
</feature>
<keyword evidence="2" id="KW-0732">Signal</keyword>
<evidence type="ECO:0000313" key="4">
    <source>
        <dbReference type="Proteomes" id="UP000094527"/>
    </source>
</evidence>
<gene>
    <name evidence="3" type="ORF">Ocin01_10128</name>
</gene>
<feature type="compositionally biased region" description="Low complexity" evidence="1">
    <location>
        <begin position="135"/>
        <end position="147"/>
    </location>
</feature>
<name>A0A1D2MUH7_ORCCI</name>
<evidence type="ECO:0000313" key="3">
    <source>
        <dbReference type="EMBL" id="ODM96561.1"/>
    </source>
</evidence>
<protein>
    <submittedName>
        <fullName evidence="3">Uncharacterized protein</fullName>
    </submittedName>
</protein>
<feature type="compositionally biased region" description="Polar residues" evidence="1">
    <location>
        <begin position="161"/>
        <end position="181"/>
    </location>
</feature>
<evidence type="ECO:0000256" key="2">
    <source>
        <dbReference type="SAM" id="SignalP"/>
    </source>
</evidence>
<proteinExistence type="predicted"/>
<evidence type="ECO:0000256" key="1">
    <source>
        <dbReference type="SAM" id="MobiDB-lite"/>
    </source>
</evidence>
<dbReference type="OrthoDB" id="10634068at2759"/>
<feature type="compositionally biased region" description="Low complexity" evidence="1">
    <location>
        <begin position="117"/>
        <end position="127"/>
    </location>
</feature>
<feature type="signal peptide" evidence="2">
    <location>
        <begin position="1"/>
        <end position="22"/>
    </location>
</feature>
<keyword evidence="4" id="KW-1185">Reference proteome</keyword>
<comment type="caution">
    <text evidence="3">The sequence shown here is derived from an EMBL/GenBank/DDBJ whole genome shotgun (WGS) entry which is preliminary data.</text>
</comment>
<feature type="compositionally biased region" description="Acidic residues" evidence="1">
    <location>
        <begin position="71"/>
        <end position="80"/>
    </location>
</feature>
<accession>A0A1D2MUH7</accession>
<feature type="chain" id="PRO_5008904572" evidence="2">
    <location>
        <begin position="23"/>
        <end position="208"/>
    </location>
</feature>
<feature type="compositionally biased region" description="Acidic residues" evidence="1">
    <location>
        <begin position="182"/>
        <end position="191"/>
    </location>
</feature>
<dbReference type="EMBL" id="LJIJ01000527">
    <property type="protein sequence ID" value="ODM96561.1"/>
    <property type="molecule type" value="Genomic_DNA"/>
</dbReference>
<organism evidence="3 4">
    <name type="scientific">Orchesella cincta</name>
    <name type="common">Springtail</name>
    <name type="synonym">Podura cincta</name>
    <dbReference type="NCBI Taxonomy" id="48709"/>
    <lineage>
        <taxon>Eukaryota</taxon>
        <taxon>Metazoa</taxon>
        <taxon>Ecdysozoa</taxon>
        <taxon>Arthropoda</taxon>
        <taxon>Hexapoda</taxon>
        <taxon>Collembola</taxon>
        <taxon>Entomobryomorpha</taxon>
        <taxon>Entomobryoidea</taxon>
        <taxon>Orchesellidae</taxon>
        <taxon>Orchesellinae</taxon>
        <taxon>Orchesella</taxon>
    </lineage>
</organism>
<dbReference type="AlphaFoldDB" id="A0A1D2MUH7"/>
<reference evidence="3 4" key="1">
    <citation type="journal article" date="2016" name="Genome Biol. Evol.">
        <title>Gene Family Evolution Reflects Adaptation to Soil Environmental Stressors in the Genome of the Collembolan Orchesella cincta.</title>
        <authorList>
            <person name="Faddeeva-Vakhrusheva A."/>
            <person name="Derks M.F."/>
            <person name="Anvar S.Y."/>
            <person name="Agamennone V."/>
            <person name="Suring W."/>
            <person name="Smit S."/>
            <person name="van Straalen N.M."/>
            <person name="Roelofs D."/>
        </authorList>
    </citation>
    <scope>NUCLEOTIDE SEQUENCE [LARGE SCALE GENOMIC DNA]</scope>
    <source>
        <tissue evidence="3">Mixed pool</tissue>
    </source>
</reference>
<dbReference type="Proteomes" id="UP000094527">
    <property type="component" value="Unassembled WGS sequence"/>
</dbReference>
<feature type="region of interest" description="Disordered" evidence="1">
    <location>
        <begin position="63"/>
        <end position="84"/>
    </location>
</feature>